<feature type="region of interest" description="Disordered" evidence="1">
    <location>
        <begin position="23"/>
        <end position="45"/>
    </location>
</feature>
<feature type="signal peptide" evidence="2">
    <location>
        <begin position="1"/>
        <end position="20"/>
    </location>
</feature>
<name>A0A9D1LN95_9FIRM</name>
<proteinExistence type="predicted"/>
<dbReference type="EMBL" id="DVMV01000012">
    <property type="protein sequence ID" value="HIU44988.1"/>
    <property type="molecule type" value="Genomic_DNA"/>
</dbReference>
<dbReference type="Proteomes" id="UP000824070">
    <property type="component" value="Unassembled WGS sequence"/>
</dbReference>
<protein>
    <recommendedName>
        <fullName evidence="5">Lipoprotein</fullName>
    </recommendedName>
</protein>
<accession>A0A9D1LN95</accession>
<reference evidence="3" key="1">
    <citation type="submission" date="2020-10" db="EMBL/GenBank/DDBJ databases">
        <authorList>
            <person name="Gilroy R."/>
        </authorList>
    </citation>
    <scope>NUCLEOTIDE SEQUENCE</scope>
    <source>
        <strain evidence="3">ChiGjej1B1-22543</strain>
    </source>
</reference>
<evidence type="ECO:0008006" key="5">
    <source>
        <dbReference type="Google" id="ProtNLM"/>
    </source>
</evidence>
<evidence type="ECO:0000256" key="1">
    <source>
        <dbReference type="SAM" id="MobiDB-lite"/>
    </source>
</evidence>
<reference evidence="3" key="2">
    <citation type="journal article" date="2021" name="PeerJ">
        <title>Extensive microbial diversity within the chicken gut microbiome revealed by metagenomics and culture.</title>
        <authorList>
            <person name="Gilroy R."/>
            <person name="Ravi A."/>
            <person name="Getino M."/>
            <person name="Pursley I."/>
            <person name="Horton D.L."/>
            <person name="Alikhan N.F."/>
            <person name="Baker D."/>
            <person name="Gharbi K."/>
            <person name="Hall N."/>
            <person name="Watson M."/>
            <person name="Adriaenssens E.M."/>
            <person name="Foster-Nyarko E."/>
            <person name="Jarju S."/>
            <person name="Secka A."/>
            <person name="Antonio M."/>
            <person name="Oren A."/>
            <person name="Chaudhuri R.R."/>
            <person name="La Ragione R."/>
            <person name="Hildebrand F."/>
            <person name="Pallen M.J."/>
        </authorList>
    </citation>
    <scope>NUCLEOTIDE SEQUENCE</scope>
    <source>
        <strain evidence="3">ChiGjej1B1-22543</strain>
    </source>
</reference>
<sequence>MKKNILLLSAGCLLTLASCGGESTSSQPSSTETPTSESQSSLPAGSIVSENEAIKALSSALSSIDMSEMAVYAGLSGKLSFETTSYHYVSDSEGETTTLSKSGYSFDFGSGLALNATIAGLDKEDSSAFKGEASLTGELGFTTVTGQTLYHKTSDGPVEKTPGEEESHTFYCGDINETAHLTNDRVYFDLSDSLIESNSYFVASIKGEATDLPSKIKTPEIGSTGYSPADAAKQYLDGISGSIGDYVGLASQVGGLTYSKSEDMYYLYLDIDGELLYANMLAMIAASIGSGELTPEQLQQVVAELAKATEGSHFSDARMTIGYNEDGSYLSLTTSDLSGLFRVTEAVPGFEDETYVASEVAMDQFALSLEISSSEGADLSWQPESEDAYQEVYLG</sequence>
<feature type="compositionally biased region" description="Low complexity" evidence="1">
    <location>
        <begin position="23"/>
        <end position="41"/>
    </location>
</feature>
<evidence type="ECO:0000256" key="2">
    <source>
        <dbReference type="SAM" id="SignalP"/>
    </source>
</evidence>
<evidence type="ECO:0000313" key="4">
    <source>
        <dbReference type="Proteomes" id="UP000824070"/>
    </source>
</evidence>
<dbReference type="AlphaFoldDB" id="A0A9D1LN95"/>
<gene>
    <name evidence="3" type="ORF">IAC52_01685</name>
</gene>
<feature type="chain" id="PRO_5039061604" description="Lipoprotein" evidence="2">
    <location>
        <begin position="21"/>
        <end position="395"/>
    </location>
</feature>
<evidence type="ECO:0000313" key="3">
    <source>
        <dbReference type="EMBL" id="HIU44988.1"/>
    </source>
</evidence>
<dbReference type="PROSITE" id="PS51257">
    <property type="entry name" value="PROKAR_LIPOPROTEIN"/>
    <property type="match status" value="1"/>
</dbReference>
<comment type="caution">
    <text evidence="3">The sequence shown here is derived from an EMBL/GenBank/DDBJ whole genome shotgun (WGS) entry which is preliminary data.</text>
</comment>
<keyword evidence="2" id="KW-0732">Signal</keyword>
<organism evidence="3 4">
    <name type="scientific">Candidatus Alloenteromonas pullicola</name>
    <dbReference type="NCBI Taxonomy" id="2840784"/>
    <lineage>
        <taxon>Bacteria</taxon>
        <taxon>Bacillati</taxon>
        <taxon>Bacillota</taxon>
        <taxon>Bacillota incertae sedis</taxon>
        <taxon>Candidatus Alloenteromonas</taxon>
    </lineage>
</organism>